<keyword evidence="2" id="KW-0614">Plasmid</keyword>
<organism evidence="2 3">
    <name type="scientific">Pseudomonas fluorescens (strain SBW25)</name>
    <dbReference type="NCBI Taxonomy" id="216595"/>
    <lineage>
        <taxon>Bacteria</taxon>
        <taxon>Pseudomonadati</taxon>
        <taxon>Pseudomonadota</taxon>
        <taxon>Gammaproteobacteria</taxon>
        <taxon>Pseudomonadales</taxon>
        <taxon>Pseudomonadaceae</taxon>
        <taxon>Pseudomonas</taxon>
    </lineage>
</organism>
<dbReference type="AlphaFoldDB" id="A4V709"/>
<feature type="transmembrane region" description="Helical" evidence="1">
    <location>
        <begin position="40"/>
        <end position="64"/>
    </location>
</feature>
<reference evidence="2 3" key="1">
    <citation type="journal article" date="2007" name="ISME J.">
        <title>Sequence-based analysis of pQBR103; a representative of a unique, transfer-proficient mega plasmid resident in the microbial community of sugar beet.</title>
        <authorList>
            <person name="Tett A."/>
            <person name="Spiers A.J."/>
            <person name="Crossman L.C."/>
            <person name="Ager D."/>
            <person name="Ciric L."/>
            <person name="Dow J.M."/>
            <person name="Fry J.C."/>
            <person name="Harris D."/>
            <person name="Lilley A."/>
            <person name="Oliver A."/>
            <person name="Parkhill J."/>
            <person name="Quail M.A."/>
            <person name="Rainey P.B."/>
            <person name="Saunders N.J."/>
            <person name="Seeger K."/>
            <person name="Snyder L.A.S."/>
            <person name="Squares R."/>
            <person name="Thomas C.M."/>
            <person name="Turner S.L."/>
            <person name="Zhang X.-X."/>
            <person name="Field D."/>
            <person name="Bailey M.J."/>
        </authorList>
    </citation>
    <scope>NUCLEOTIDE SEQUENCE [LARGE SCALE GENOMIC DNA]</scope>
    <source>
        <strain evidence="2 3">SBW25</strain>
    </source>
</reference>
<dbReference type="EMBL" id="AM235768">
    <property type="protein sequence ID" value="CAM96320.1"/>
    <property type="molecule type" value="Genomic_DNA"/>
</dbReference>
<gene>
    <name evidence="2" type="ordered locus">pQBR0288</name>
</gene>
<evidence type="ECO:0000256" key="1">
    <source>
        <dbReference type="SAM" id="Phobius"/>
    </source>
</evidence>
<geneLocation type="plasmid" evidence="2 3">
    <name>pQBR103</name>
</geneLocation>
<accession>A4V709</accession>
<keyword evidence="1" id="KW-1133">Transmembrane helix</keyword>
<keyword evidence="1 2" id="KW-0812">Transmembrane</keyword>
<proteinExistence type="predicted"/>
<sequence length="118" mass="13137">MLDTLWLSHAQRQGHNASKSLNHQEIAMVASTVGKLAARFFWFMSFVMSLGALVSFFTWGLNALEITSVLSRLYGTDAWPPFKNFIGCGLGSLVLSHISTNLYGRAILVAEQERMLDK</sequence>
<dbReference type="Proteomes" id="UP000002332">
    <property type="component" value="Plasmid pQBR103"/>
</dbReference>
<keyword evidence="1" id="KW-0472">Membrane</keyword>
<evidence type="ECO:0000313" key="2">
    <source>
        <dbReference type="EMBL" id="CAM96320.1"/>
    </source>
</evidence>
<evidence type="ECO:0000313" key="3">
    <source>
        <dbReference type="Proteomes" id="UP000002332"/>
    </source>
</evidence>
<name>A4V709_PSEFS</name>
<protein>
    <submittedName>
        <fullName evidence="2">Transmembrane protein</fullName>
    </submittedName>
</protein>